<feature type="binding site" evidence="7">
    <location>
        <begin position="42"/>
        <end position="43"/>
    </location>
    <ligand>
        <name>substrate</name>
    </ligand>
</feature>
<dbReference type="SUPFAM" id="SSF53681">
    <property type="entry name" value="Aspartate/glutamate racemase"/>
    <property type="match status" value="2"/>
</dbReference>
<dbReference type="InterPro" id="IPR018187">
    <property type="entry name" value="Asp/Glu_racemase_AS_1"/>
</dbReference>
<dbReference type="UniPathway" id="UPA00219"/>
<feature type="binding site" evidence="7">
    <location>
        <begin position="192"/>
        <end position="193"/>
    </location>
    <ligand>
        <name>substrate</name>
    </ligand>
</feature>
<accession>A0A1Y0IF37</accession>
<dbReference type="InterPro" id="IPR004391">
    <property type="entry name" value="Glu_race"/>
</dbReference>
<feature type="binding site" evidence="7">
    <location>
        <begin position="77"/>
        <end position="78"/>
    </location>
    <ligand>
        <name>substrate</name>
    </ligand>
</feature>
<evidence type="ECO:0000256" key="3">
    <source>
        <dbReference type="ARBA" id="ARBA00022960"/>
    </source>
</evidence>
<feature type="active site" description="Proton donor/acceptor" evidence="7">
    <location>
        <position position="76"/>
    </location>
</feature>
<feature type="binding site" evidence="7">
    <location>
        <begin position="10"/>
        <end position="11"/>
    </location>
    <ligand>
        <name>substrate</name>
    </ligand>
</feature>
<keyword evidence="3 7" id="KW-0133">Cell shape</keyword>
<comment type="catalytic activity">
    <reaction evidence="1 7">
        <text>L-glutamate = D-glutamate</text>
        <dbReference type="Rhea" id="RHEA:12813"/>
        <dbReference type="ChEBI" id="CHEBI:29985"/>
        <dbReference type="ChEBI" id="CHEBI:29986"/>
        <dbReference type="EC" id="5.1.1.3"/>
    </reaction>
</comment>
<dbReference type="KEGG" id="ome:OLMES_4410"/>
<keyword evidence="9" id="KW-1185">Reference proteome</keyword>
<dbReference type="PANTHER" id="PTHR21198:SF2">
    <property type="entry name" value="GLUTAMATE RACEMASE"/>
    <property type="match status" value="1"/>
</dbReference>
<dbReference type="Gene3D" id="3.40.50.1860">
    <property type="match status" value="2"/>
</dbReference>
<dbReference type="PANTHER" id="PTHR21198">
    <property type="entry name" value="GLUTAMATE RACEMASE"/>
    <property type="match status" value="1"/>
</dbReference>
<comment type="similarity">
    <text evidence="7">Belongs to the aspartate/glutamate racemases family.</text>
</comment>
<dbReference type="RefSeq" id="WP_087463190.1">
    <property type="nucleotide sequence ID" value="NZ_CP021425.1"/>
</dbReference>
<dbReference type="PROSITE" id="PS00924">
    <property type="entry name" value="ASP_GLU_RACEMASE_2"/>
    <property type="match status" value="1"/>
</dbReference>
<reference evidence="8 9" key="1">
    <citation type="submission" date="2017-05" db="EMBL/GenBank/DDBJ databases">
        <title>Genomic insights into alkan degradation activity of Oleiphilus messinensis.</title>
        <authorList>
            <person name="Kozyavkin S.A."/>
            <person name="Slesarev A.I."/>
            <person name="Golyshin P.N."/>
            <person name="Korzhenkov A."/>
            <person name="Golyshina O.N."/>
            <person name="Toshchakov S.V."/>
        </authorList>
    </citation>
    <scope>NUCLEOTIDE SEQUENCE [LARGE SCALE GENOMIC DNA]</scope>
    <source>
        <strain evidence="8 9">ME102</strain>
    </source>
</reference>
<name>A0A1Y0IF37_9GAMM</name>
<dbReference type="InterPro" id="IPR033134">
    <property type="entry name" value="Asp/Glu_racemase_AS_2"/>
</dbReference>
<dbReference type="GO" id="GO:0008360">
    <property type="term" value="P:regulation of cell shape"/>
    <property type="evidence" value="ECO:0007669"/>
    <property type="project" value="UniProtKB-KW"/>
</dbReference>
<evidence type="ECO:0000256" key="1">
    <source>
        <dbReference type="ARBA" id="ARBA00001602"/>
    </source>
</evidence>
<gene>
    <name evidence="7" type="primary">murI</name>
    <name evidence="8" type="ORF">OLMES_4410</name>
</gene>
<dbReference type="InterPro" id="IPR015942">
    <property type="entry name" value="Asp/Glu/hydantoin_racemase"/>
</dbReference>
<sequence length="283" mass="30417">MSPNHILVFDSGAGGLSICHALYKSGNSFNISYLADDAVFPYGELSEAQVTQRMLQVVLPWTKSLAGTAELLIVACNTASTLILPFLRANLLIPVVGVVPAVKPAAAKTRSGRIGLLATPATVNRAYTEQLITDFAPGMDVVKLGSSALVTLSESYLLTGYFDLPALRKIVSPLCRADQYGVFVDQVILGCTHFPFLLGPLREAFIAEGHPFAQRDDFFLDSGGAVSRRVHSLIEIQSTSLHADSNTIKLHYTDHNRSAGYWCEMAGFALGTSVSVSAFSLFS</sequence>
<evidence type="ECO:0000256" key="4">
    <source>
        <dbReference type="ARBA" id="ARBA00022984"/>
    </source>
</evidence>
<dbReference type="NCBIfam" id="TIGR00067">
    <property type="entry name" value="glut_race"/>
    <property type="match status" value="1"/>
</dbReference>
<keyword evidence="6 7" id="KW-0961">Cell wall biogenesis/degradation</keyword>
<dbReference type="GO" id="GO:0071555">
    <property type="term" value="P:cell wall organization"/>
    <property type="evidence" value="ECO:0007669"/>
    <property type="project" value="UniProtKB-KW"/>
</dbReference>
<evidence type="ECO:0000256" key="6">
    <source>
        <dbReference type="ARBA" id="ARBA00023316"/>
    </source>
</evidence>
<dbReference type="Pfam" id="PF01177">
    <property type="entry name" value="Asp_Glu_race"/>
    <property type="match status" value="1"/>
</dbReference>
<feature type="active site" description="Proton donor/acceptor" evidence="7">
    <location>
        <position position="191"/>
    </location>
</feature>
<dbReference type="Proteomes" id="UP000196027">
    <property type="component" value="Chromosome"/>
</dbReference>
<evidence type="ECO:0000256" key="5">
    <source>
        <dbReference type="ARBA" id="ARBA00023235"/>
    </source>
</evidence>
<dbReference type="EMBL" id="CP021425">
    <property type="protein sequence ID" value="ARU58406.1"/>
    <property type="molecule type" value="Genomic_DNA"/>
</dbReference>
<dbReference type="GO" id="GO:0009252">
    <property type="term" value="P:peptidoglycan biosynthetic process"/>
    <property type="evidence" value="ECO:0007669"/>
    <property type="project" value="UniProtKB-UniRule"/>
</dbReference>
<evidence type="ECO:0000313" key="9">
    <source>
        <dbReference type="Proteomes" id="UP000196027"/>
    </source>
</evidence>
<comment type="function">
    <text evidence="7">Provides the (R)-glutamate required for cell wall biosynthesis.</text>
</comment>
<keyword evidence="5 7" id="KW-0413">Isomerase</keyword>
<dbReference type="OrthoDB" id="9801055at2"/>
<evidence type="ECO:0000256" key="7">
    <source>
        <dbReference type="HAMAP-Rule" id="MF_00258"/>
    </source>
</evidence>
<evidence type="ECO:0000313" key="8">
    <source>
        <dbReference type="EMBL" id="ARU58406.1"/>
    </source>
</evidence>
<keyword evidence="4 7" id="KW-0573">Peptidoglycan synthesis</keyword>
<dbReference type="PROSITE" id="PS00923">
    <property type="entry name" value="ASP_GLU_RACEMASE_1"/>
    <property type="match status" value="1"/>
</dbReference>
<dbReference type="InterPro" id="IPR001920">
    <property type="entry name" value="Asp/Glu_race"/>
</dbReference>
<evidence type="ECO:0000256" key="2">
    <source>
        <dbReference type="ARBA" id="ARBA00013090"/>
    </source>
</evidence>
<organism evidence="8 9">
    <name type="scientific">Oleiphilus messinensis</name>
    <dbReference type="NCBI Taxonomy" id="141451"/>
    <lineage>
        <taxon>Bacteria</taxon>
        <taxon>Pseudomonadati</taxon>
        <taxon>Pseudomonadota</taxon>
        <taxon>Gammaproteobacteria</taxon>
        <taxon>Oceanospirillales</taxon>
        <taxon>Oleiphilaceae</taxon>
        <taxon>Oleiphilus</taxon>
    </lineage>
</organism>
<dbReference type="HAMAP" id="MF_00258">
    <property type="entry name" value="Glu_racemase"/>
    <property type="match status" value="1"/>
</dbReference>
<dbReference type="GO" id="GO:0008881">
    <property type="term" value="F:glutamate racemase activity"/>
    <property type="evidence" value="ECO:0007669"/>
    <property type="project" value="UniProtKB-UniRule"/>
</dbReference>
<dbReference type="AlphaFoldDB" id="A0A1Y0IF37"/>
<proteinExistence type="inferred from homology"/>
<dbReference type="EC" id="5.1.1.3" evidence="2 7"/>
<protein>
    <recommendedName>
        <fullName evidence="2 7">Glutamate racemase</fullName>
        <ecNumber evidence="2 7">5.1.1.3</ecNumber>
    </recommendedName>
</protein>
<comment type="pathway">
    <text evidence="7">Cell wall biogenesis; peptidoglycan biosynthesis.</text>
</comment>